<dbReference type="AlphaFoldDB" id="A0A0D2EH89"/>
<evidence type="ECO:0008006" key="3">
    <source>
        <dbReference type="Google" id="ProtNLM"/>
    </source>
</evidence>
<dbReference type="OrthoDB" id="5169850at2759"/>
<sequence length="298" mass="33485">MTNLSAATATNPTTLPSRYEIRRLTEEHLPMAAAVVLHSNMFYSPVWPVCYPEEKTARIYQGYKAADYLVRHQINSGHSFGVFDLEYQFKREESKPNGKLYWDMKDTTLDKDQLQDQMDFPLVSVALAYDGFNELDMEKIGPLIECLPLFGTIYHVLGSSDPRDEASWKPTAEKQLLMRNATSTRHDAEGKGIMKALAQFLMRYAAEMGFRAIQIECLADAVTKVWSQPPPPFKSTIVCEFNTGDYEEDVEVDGTTKKMKPFGEAKQRATKIYCELKPTTQNGHAHTPSAVPAVGALG</sequence>
<dbReference type="HOGENOM" id="CLU_067124_0_0_1"/>
<gene>
    <name evidence="1" type="ORF">Z519_10265</name>
</gene>
<reference evidence="1" key="1">
    <citation type="submission" date="2015-01" db="EMBL/GenBank/DDBJ databases">
        <title>The Genome Sequence of Cladophialophora bantiana CBS 173.52.</title>
        <authorList>
            <consortium name="The Broad Institute Genomics Platform"/>
            <person name="Cuomo C."/>
            <person name="de Hoog S."/>
            <person name="Gorbushina A."/>
            <person name="Stielow B."/>
            <person name="Teixiera M."/>
            <person name="Abouelleil A."/>
            <person name="Chapman S.B."/>
            <person name="Priest M."/>
            <person name="Young S.K."/>
            <person name="Wortman J."/>
            <person name="Nusbaum C."/>
            <person name="Birren B."/>
        </authorList>
    </citation>
    <scope>NUCLEOTIDE SEQUENCE [LARGE SCALE GENOMIC DNA]</scope>
    <source>
        <strain evidence="1">CBS 173.52</strain>
    </source>
</reference>
<dbReference type="VEuPathDB" id="FungiDB:Z519_10265"/>
<name>A0A0D2EH89_CLAB1</name>
<dbReference type="GeneID" id="27703193"/>
<dbReference type="RefSeq" id="XP_016616080.1">
    <property type="nucleotide sequence ID" value="XM_016767982.1"/>
</dbReference>
<dbReference type="Proteomes" id="UP000053789">
    <property type="component" value="Unassembled WGS sequence"/>
</dbReference>
<proteinExistence type="predicted"/>
<dbReference type="Gene3D" id="3.40.630.30">
    <property type="match status" value="1"/>
</dbReference>
<accession>A0A0D2EH89</accession>
<evidence type="ECO:0000313" key="1">
    <source>
        <dbReference type="EMBL" id="KIW89411.1"/>
    </source>
</evidence>
<protein>
    <recommendedName>
        <fullName evidence="3">N-acetyltransferase domain-containing protein</fullName>
    </recommendedName>
</protein>
<evidence type="ECO:0000313" key="2">
    <source>
        <dbReference type="Proteomes" id="UP000053789"/>
    </source>
</evidence>
<dbReference type="SUPFAM" id="SSF55729">
    <property type="entry name" value="Acyl-CoA N-acyltransferases (Nat)"/>
    <property type="match status" value="1"/>
</dbReference>
<dbReference type="InterPro" id="IPR016181">
    <property type="entry name" value="Acyl_CoA_acyltransferase"/>
</dbReference>
<dbReference type="EMBL" id="KN846996">
    <property type="protein sequence ID" value="KIW89411.1"/>
    <property type="molecule type" value="Genomic_DNA"/>
</dbReference>
<keyword evidence="2" id="KW-1185">Reference proteome</keyword>
<organism evidence="1 2">
    <name type="scientific">Cladophialophora bantiana (strain ATCC 10958 / CBS 173.52 / CDC B-1940 / NIH 8579)</name>
    <name type="common">Xylohypha bantiana</name>
    <dbReference type="NCBI Taxonomy" id="1442370"/>
    <lineage>
        <taxon>Eukaryota</taxon>
        <taxon>Fungi</taxon>
        <taxon>Dikarya</taxon>
        <taxon>Ascomycota</taxon>
        <taxon>Pezizomycotina</taxon>
        <taxon>Eurotiomycetes</taxon>
        <taxon>Chaetothyriomycetidae</taxon>
        <taxon>Chaetothyriales</taxon>
        <taxon>Herpotrichiellaceae</taxon>
        <taxon>Cladophialophora</taxon>
    </lineage>
</organism>